<dbReference type="PANTHER" id="PTHR47738">
    <property type="entry name" value="PTS SYSTEM FRUCTOSE-LIKE EIIA COMPONENT-RELATED"/>
    <property type="match status" value="1"/>
</dbReference>
<evidence type="ECO:0000259" key="2">
    <source>
        <dbReference type="PROSITE" id="PS51094"/>
    </source>
</evidence>
<protein>
    <recommendedName>
        <fullName evidence="6">CBS domain-containing protein</fullName>
    </recommendedName>
</protein>
<comment type="caution">
    <text evidence="4">The sequence shown here is derived from an EMBL/GenBank/DDBJ whole genome shotgun (WGS) entry which is preliminary data.</text>
</comment>
<dbReference type="SMART" id="SM00116">
    <property type="entry name" value="CBS"/>
    <property type="match status" value="2"/>
</dbReference>
<dbReference type="InterPro" id="IPR046342">
    <property type="entry name" value="CBS_dom_sf"/>
</dbReference>
<dbReference type="CDD" id="cd00211">
    <property type="entry name" value="PTS_IIA_fru"/>
    <property type="match status" value="1"/>
</dbReference>
<evidence type="ECO:0000313" key="5">
    <source>
        <dbReference type="Proteomes" id="UP000317778"/>
    </source>
</evidence>
<evidence type="ECO:0000313" key="4">
    <source>
        <dbReference type="EMBL" id="TKJ39671.1"/>
    </source>
</evidence>
<dbReference type="SUPFAM" id="SSF54631">
    <property type="entry name" value="CBS-domain pair"/>
    <property type="match status" value="1"/>
</dbReference>
<evidence type="ECO:0000256" key="1">
    <source>
        <dbReference type="PROSITE-ProRule" id="PRU00703"/>
    </source>
</evidence>
<dbReference type="Gene3D" id="3.40.930.10">
    <property type="entry name" value="Mannitol-specific EII, Chain A"/>
    <property type="match status" value="1"/>
</dbReference>
<dbReference type="InterPro" id="IPR000644">
    <property type="entry name" value="CBS_dom"/>
</dbReference>
<dbReference type="Gene3D" id="3.10.580.10">
    <property type="entry name" value="CBS-domain"/>
    <property type="match status" value="1"/>
</dbReference>
<accession>A0A532UXK9</accession>
<evidence type="ECO:0008006" key="6">
    <source>
        <dbReference type="Google" id="ProtNLM"/>
    </source>
</evidence>
<dbReference type="InterPro" id="IPR016152">
    <property type="entry name" value="PTrfase/Anion_transptr"/>
</dbReference>
<gene>
    <name evidence="4" type="ORF">CEE36_10260</name>
</gene>
<dbReference type="PANTHER" id="PTHR47738:SF1">
    <property type="entry name" value="NITROGEN REGULATORY PROTEIN"/>
    <property type="match status" value="1"/>
</dbReference>
<keyword evidence="1" id="KW-0129">CBS domain</keyword>
<dbReference type="Pfam" id="PF00571">
    <property type="entry name" value="CBS"/>
    <property type="match status" value="2"/>
</dbReference>
<dbReference type="AlphaFoldDB" id="A0A532UXK9"/>
<sequence length="317" mass="35595">MSLTTDLFGLCFSPEAKVKLVHLIQPNRVFLDLEAKNLEEAIRLLVPLVVRDEPRVNEKRVIDEVLERERLVSTIVGRGFALPHARSDEVSELTIGVGIFPEGLEDPTPDGKPVKVVFLLLEPKRVSKFYLKTLGVLARLARIEGIVHKLVSAKDPEQYIDTIKETNLVVTERLCAGDIARSIEPARLGMSVKQVADLFFRNETLTLPVVDAEEKVVGVVRCVDLLGAAMPEYARMIGGLRFLSEFEPFDRFLHDEDRMPVDSVLTKDYIKVEEDASIVEVTSLLLHHKENALVVTKEGNYLGMVSLRDIITKVMRT</sequence>
<feature type="domain" description="CBS" evidence="3">
    <location>
        <begin position="265"/>
        <end position="317"/>
    </location>
</feature>
<dbReference type="InterPro" id="IPR002178">
    <property type="entry name" value="PTS_EIIA_type-2_dom"/>
</dbReference>
<dbReference type="SUPFAM" id="SSF55804">
    <property type="entry name" value="Phoshotransferase/anion transport protein"/>
    <property type="match status" value="1"/>
</dbReference>
<reference evidence="4 5" key="1">
    <citation type="submission" date="2017-06" db="EMBL/GenBank/DDBJ databases">
        <title>Novel microbial phyla capable of carbon fixation and sulfur reduction in deep-sea sediments.</title>
        <authorList>
            <person name="Huang J."/>
            <person name="Baker B."/>
            <person name="Wang Y."/>
        </authorList>
    </citation>
    <scope>NUCLEOTIDE SEQUENCE [LARGE SCALE GENOMIC DNA]</scope>
    <source>
        <strain evidence="4">B3_TA06</strain>
    </source>
</reference>
<proteinExistence type="predicted"/>
<feature type="domain" description="PTS EIIA type-2" evidence="2">
    <location>
        <begin position="22"/>
        <end position="166"/>
    </location>
</feature>
<dbReference type="InterPro" id="IPR051541">
    <property type="entry name" value="PTS_SugarTrans_NitroReg"/>
</dbReference>
<name>A0A532UXK9_UNCT6</name>
<dbReference type="Pfam" id="PF00359">
    <property type="entry name" value="PTS_EIIA_2"/>
    <property type="match status" value="1"/>
</dbReference>
<dbReference type="PROSITE" id="PS51371">
    <property type="entry name" value="CBS"/>
    <property type="match status" value="1"/>
</dbReference>
<dbReference type="Proteomes" id="UP000317778">
    <property type="component" value="Unassembled WGS sequence"/>
</dbReference>
<evidence type="ECO:0000259" key="3">
    <source>
        <dbReference type="PROSITE" id="PS51371"/>
    </source>
</evidence>
<dbReference type="PROSITE" id="PS51094">
    <property type="entry name" value="PTS_EIIA_TYPE_2"/>
    <property type="match status" value="1"/>
</dbReference>
<organism evidence="4 5">
    <name type="scientific">candidate division TA06 bacterium B3_TA06</name>
    <dbReference type="NCBI Taxonomy" id="2012487"/>
    <lineage>
        <taxon>Bacteria</taxon>
        <taxon>Bacteria division TA06</taxon>
    </lineage>
</organism>
<dbReference type="EMBL" id="NJBO01000023">
    <property type="protein sequence ID" value="TKJ39671.1"/>
    <property type="molecule type" value="Genomic_DNA"/>
</dbReference>
<dbReference type="GO" id="GO:0030295">
    <property type="term" value="F:protein kinase activator activity"/>
    <property type="evidence" value="ECO:0007669"/>
    <property type="project" value="TreeGrafter"/>
</dbReference>